<sequence>MPSDWVLAQDESDPDAVPTVRQVEEVFENQAQVMVLGLGDRSIETTPEHPFWVRDKGWTAAGEIETGDELRSHDGQWIPLDSSRLTDIIVIVFNMRVAEDHTYFVGSPLWGFTVWAHNACKYTPNGIDLSNHAKNDSLKRHGFKPPYNDIDNVVASALWQKRQTDGAIAHIYRQPNRKKLYSLVLVNPNTNVLVTAMRNLDGHALRNLAFRYGFNLPW</sequence>
<dbReference type="InterPro" id="IPR036844">
    <property type="entry name" value="Hint_dom_sf"/>
</dbReference>
<accession>A0A6J6YQH9</accession>
<dbReference type="Gene3D" id="2.170.16.10">
    <property type="entry name" value="Hedgehog/Intein (Hint) domain"/>
    <property type="match status" value="1"/>
</dbReference>
<dbReference type="SUPFAM" id="SSF51294">
    <property type="entry name" value="Hedgehog/intein (Hint) domain"/>
    <property type="match status" value="1"/>
</dbReference>
<proteinExistence type="predicted"/>
<dbReference type="EMBL" id="CAFAAY010000020">
    <property type="protein sequence ID" value="CAB4811662.1"/>
    <property type="molecule type" value="Genomic_DNA"/>
</dbReference>
<evidence type="ECO:0000313" key="1">
    <source>
        <dbReference type="EMBL" id="CAB4811662.1"/>
    </source>
</evidence>
<organism evidence="1">
    <name type="scientific">freshwater metagenome</name>
    <dbReference type="NCBI Taxonomy" id="449393"/>
    <lineage>
        <taxon>unclassified sequences</taxon>
        <taxon>metagenomes</taxon>
        <taxon>ecological metagenomes</taxon>
    </lineage>
</organism>
<dbReference type="AlphaFoldDB" id="A0A6J6YQH9"/>
<reference evidence="1" key="1">
    <citation type="submission" date="2020-05" db="EMBL/GenBank/DDBJ databases">
        <authorList>
            <person name="Chiriac C."/>
            <person name="Salcher M."/>
            <person name="Ghai R."/>
            <person name="Kavagutti S V."/>
        </authorList>
    </citation>
    <scope>NUCLEOTIDE SEQUENCE</scope>
</reference>
<protein>
    <submittedName>
        <fullName evidence="1">Unannotated protein</fullName>
    </submittedName>
</protein>
<gene>
    <name evidence="1" type="ORF">UFOPK3124_00442</name>
</gene>
<dbReference type="Pfam" id="PF07591">
    <property type="entry name" value="PT-HINT"/>
    <property type="match status" value="1"/>
</dbReference>
<name>A0A6J6YQH9_9ZZZZ</name>